<gene>
    <name evidence="2" type="ORF">UFOPK3197_01147</name>
</gene>
<proteinExistence type="predicted"/>
<dbReference type="InterPro" id="IPR011604">
    <property type="entry name" value="PDDEXK-like_dom_sf"/>
</dbReference>
<reference evidence="2" key="1">
    <citation type="submission" date="2020-05" db="EMBL/GenBank/DDBJ databases">
        <authorList>
            <person name="Chiriac C."/>
            <person name="Salcher M."/>
            <person name="Ghai R."/>
            <person name="Kavagutti S V."/>
        </authorList>
    </citation>
    <scope>NUCLEOTIDE SEQUENCE</scope>
</reference>
<accession>A0A6J7AJX6</accession>
<feature type="domain" description="PD-(D/E)XK endonuclease-like" evidence="1">
    <location>
        <begin position="528"/>
        <end position="813"/>
    </location>
</feature>
<dbReference type="Gene3D" id="3.90.320.10">
    <property type="match status" value="1"/>
</dbReference>
<dbReference type="EMBL" id="CAFABI010000165">
    <property type="protein sequence ID" value="CAB4833113.1"/>
    <property type="molecule type" value="Genomic_DNA"/>
</dbReference>
<evidence type="ECO:0000259" key="1">
    <source>
        <dbReference type="Pfam" id="PF12705"/>
    </source>
</evidence>
<dbReference type="AlphaFoldDB" id="A0A6J7AJX6"/>
<dbReference type="InterPro" id="IPR038726">
    <property type="entry name" value="PDDEXK_AddAB-type"/>
</dbReference>
<organism evidence="2">
    <name type="scientific">freshwater metagenome</name>
    <dbReference type="NCBI Taxonomy" id="449393"/>
    <lineage>
        <taxon>unclassified sequences</taxon>
        <taxon>metagenomes</taxon>
        <taxon>ecological metagenomes</taxon>
    </lineage>
</organism>
<protein>
    <submittedName>
        <fullName evidence="2">Unannotated protein</fullName>
    </submittedName>
</protein>
<name>A0A6J7AJX6_9ZZZZ</name>
<sequence>MSGWDGKMSQGCPKITVDLAAAEAAYAKSFSGEYERIAEVSNALDAGQVLPEHKLYLADCVESWPMAWKTVLKKLSLYDSEAFLPKAPDGMALYRAGNVVRGLVESPFDCDLSLRVAQARSETAAVEFLAAAFSKSPKTMAHTIVYCEDDALAVRLDACLRRIGLPTMGATLQTRAHPVLQVLPLALELCWEPVDPQCLLDFLTLPIIPFPRAIASDLARALGKEPGLGSSTWQQTLDELCACSENDTEKPGELKQRLQDWFSGQRSPQGDPISTALVAKQCKKVAKWAIGRASLIWKDADQTLGKPSPSDQQIALALREAATQASLLGGLVELSGKLSGNTITKPQLGRLTEEVMDRGIESKPCQTAEDGPTRVRSLAEINDYYGRLIWLGTTTSDLPPGRWSVKQRREFKLAGIEINDGTAELRSLRAAEARGLSRAKESMLVIRFPQNEEQREHPIWLAIAHKISEFHKPQEWKPVAIEDLIRENKYEAIAPFTFSCESVSVQPPQPKRSTWSIPATLLRDRDTTSASELEDRLACPLKWTLRYQASLHPSEIARLPDEFQLRGNFFHKILERVFSNDDDLPAVSEAIRLVGQAFDERLPLDAAPLAQPEKRVESLRLKNELLNATGLFVTTLTAGGYRSVKIEEHPEGKVFGKELKGSIDCLAQADDGREAVIDFKYAGRTKFYKMISEGRSVQLATYAISRKQVTGNFPAVAYLILSDGTIFTPTGGPIAGVKPTHLTKGPSIEQVWNNFSTAITAAESWLTTDDPVPARPIQNPTDWPSGSELVLINPLPPDENQSVCRYCDFTRLCGLEETR</sequence>
<dbReference type="Pfam" id="PF12705">
    <property type="entry name" value="PDDEXK_1"/>
    <property type="match status" value="1"/>
</dbReference>
<evidence type="ECO:0000313" key="2">
    <source>
        <dbReference type="EMBL" id="CAB4833113.1"/>
    </source>
</evidence>